<gene>
    <name evidence="4" type="ORF">F2Z80_11045</name>
</gene>
<dbReference type="Proteomes" id="UP000326687">
    <property type="component" value="Unassembled WGS sequence"/>
</dbReference>
<proteinExistence type="predicted"/>
<evidence type="ECO:0000256" key="2">
    <source>
        <dbReference type="SAM" id="MobiDB-lite"/>
    </source>
</evidence>
<sequence>MKKISFVAAAVVSAISLQANATSIEVYGDENDVIGMYGDYSFGEDGQHYVTGEVTNDSFVELGYGYSINENFDLGASYVQGGYGGADEVRVKASTAYTLGSSLTLSGGVEYHHGLDKVGADFWAPTSGGKGDGQGVNPDGHDGILPAPGPHDGVLPAAANHDGTLPAPQFPDHGIDPHVLPDIGIQNLSLADGNNESQVVKVNLGLDYNIAKTVVLSYDLDAYSQLAEGIYVDGEEVDSEWSTSTLKATYVNSGEVQPYVKVAADNSDIEDTTFTAGVVIAL</sequence>
<reference evidence="4 5" key="1">
    <citation type="submission" date="2019-09" db="EMBL/GenBank/DDBJ databases">
        <title>Vibrio Fortis S7-72.</title>
        <authorList>
            <person name="Das S.K."/>
        </authorList>
    </citation>
    <scope>NUCLEOTIDE SEQUENCE [LARGE SCALE GENOMIC DNA]</scope>
    <source>
        <strain evidence="4 5">S7-72</strain>
    </source>
</reference>
<dbReference type="AlphaFoldDB" id="A0A5N3SFC7"/>
<evidence type="ECO:0008006" key="6">
    <source>
        <dbReference type="Google" id="ProtNLM"/>
    </source>
</evidence>
<dbReference type="InterPro" id="IPR053713">
    <property type="entry name" value="Bact_OM_Channel_sf"/>
</dbReference>
<dbReference type="RefSeq" id="WP_150895700.1">
    <property type="nucleotide sequence ID" value="NZ_VXDD01000001.1"/>
</dbReference>
<name>A0A5N3SFC7_9VIBR</name>
<dbReference type="Gene3D" id="2.40.160.40">
    <property type="entry name" value="monomeric porin ompg"/>
    <property type="match status" value="1"/>
</dbReference>
<evidence type="ECO:0000313" key="4">
    <source>
        <dbReference type="EMBL" id="KAB0304423.1"/>
    </source>
</evidence>
<dbReference type="EMBL" id="VXDD01000001">
    <property type="protein sequence ID" value="KAB0304423.1"/>
    <property type="molecule type" value="Genomic_DNA"/>
</dbReference>
<accession>A0A5N3SFC7</accession>
<feature type="chain" id="PRO_5024433261" description="Porin" evidence="3">
    <location>
        <begin position="22"/>
        <end position="282"/>
    </location>
</feature>
<evidence type="ECO:0000256" key="1">
    <source>
        <dbReference type="ARBA" id="ARBA00022729"/>
    </source>
</evidence>
<evidence type="ECO:0000256" key="3">
    <source>
        <dbReference type="SAM" id="SignalP"/>
    </source>
</evidence>
<protein>
    <recommendedName>
        <fullName evidence="6">Porin</fullName>
    </recommendedName>
</protein>
<evidence type="ECO:0000313" key="5">
    <source>
        <dbReference type="Proteomes" id="UP000326687"/>
    </source>
</evidence>
<feature type="region of interest" description="Disordered" evidence="2">
    <location>
        <begin position="126"/>
        <end position="164"/>
    </location>
</feature>
<organism evidence="4 5">
    <name type="scientific">Vibrio fortis</name>
    <dbReference type="NCBI Taxonomy" id="212667"/>
    <lineage>
        <taxon>Bacteria</taxon>
        <taxon>Pseudomonadati</taxon>
        <taxon>Pseudomonadota</taxon>
        <taxon>Gammaproteobacteria</taxon>
        <taxon>Vibrionales</taxon>
        <taxon>Vibrionaceae</taxon>
        <taxon>Vibrio</taxon>
    </lineage>
</organism>
<keyword evidence="1 3" id="KW-0732">Signal</keyword>
<feature type="signal peptide" evidence="3">
    <location>
        <begin position="1"/>
        <end position="21"/>
    </location>
</feature>
<comment type="caution">
    <text evidence="4">The sequence shown here is derived from an EMBL/GenBank/DDBJ whole genome shotgun (WGS) entry which is preliminary data.</text>
</comment>